<accession>A0A0V0RJA0</accession>
<name>A0A0V0RJA0_9BILA</name>
<reference evidence="1 2" key="1">
    <citation type="submission" date="2015-01" db="EMBL/GenBank/DDBJ databases">
        <title>Evolution of Trichinella species and genotypes.</title>
        <authorList>
            <person name="Korhonen P.K."/>
            <person name="Edoardo P."/>
            <person name="Giuseppe L.R."/>
            <person name="Gasser R.B."/>
        </authorList>
    </citation>
    <scope>NUCLEOTIDE SEQUENCE [LARGE SCALE GENOMIC DNA]</scope>
    <source>
        <strain evidence="1">ISS37</strain>
    </source>
</reference>
<protein>
    <submittedName>
        <fullName evidence="1">Uncharacterized protein</fullName>
    </submittedName>
</protein>
<comment type="caution">
    <text evidence="1">The sequence shown here is derived from an EMBL/GenBank/DDBJ whole genome shotgun (WGS) entry which is preliminary data.</text>
</comment>
<dbReference type="Proteomes" id="UP000054630">
    <property type="component" value="Unassembled WGS sequence"/>
</dbReference>
<sequence length="98" mass="11599">MSHIRRVEVDNFEKRKPLLPPCQLQTYSTNYYNGKFPRNGNKKYTKKRASCKIAANVNSIMRKFRLRHQFIASSFPGLKRQMVQIRFGQKQKNIHDGL</sequence>
<evidence type="ECO:0000313" key="2">
    <source>
        <dbReference type="Proteomes" id="UP000054630"/>
    </source>
</evidence>
<dbReference type="AlphaFoldDB" id="A0A0V0RJA0"/>
<gene>
    <name evidence="1" type="ORF">T07_9660</name>
</gene>
<evidence type="ECO:0000313" key="1">
    <source>
        <dbReference type="EMBL" id="KRX14579.1"/>
    </source>
</evidence>
<dbReference type="EMBL" id="JYDL01000155">
    <property type="protein sequence ID" value="KRX14579.1"/>
    <property type="molecule type" value="Genomic_DNA"/>
</dbReference>
<organism evidence="1 2">
    <name type="scientific">Trichinella nelsoni</name>
    <dbReference type="NCBI Taxonomy" id="6336"/>
    <lineage>
        <taxon>Eukaryota</taxon>
        <taxon>Metazoa</taxon>
        <taxon>Ecdysozoa</taxon>
        <taxon>Nematoda</taxon>
        <taxon>Enoplea</taxon>
        <taxon>Dorylaimia</taxon>
        <taxon>Trichinellida</taxon>
        <taxon>Trichinellidae</taxon>
        <taxon>Trichinella</taxon>
    </lineage>
</organism>
<proteinExistence type="predicted"/>
<keyword evidence="2" id="KW-1185">Reference proteome</keyword>